<evidence type="ECO:0000256" key="6">
    <source>
        <dbReference type="ARBA" id="ARBA00022989"/>
    </source>
</evidence>
<accession>A0A9W6GGR2</accession>
<evidence type="ECO:0000259" key="11">
    <source>
        <dbReference type="Pfam" id="PF01618"/>
    </source>
</evidence>
<comment type="subcellular location">
    <subcellularLocation>
        <location evidence="1">Cell membrane</location>
        <topology evidence="1">Multi-pass membrane protein</topology>
    </subcellularLocation>
    <subcellularLocation>
        <location evidence="9">Membrane</location>
        <topology evidence="9">Multi-pass membrane protein</topology>
    </subcellularLocation>
</comment>
<dbReference type="Proteomes" id="UP001144297">
    <property type="component" value="Unassembled WGS sequence"/>
</dbReference>
<evidence type="ECO:0000256" key="10">
    <source>
        <dbReference type="SAM" id="Phobius"/>
    </source>
</evidence>
<sequence>MFMEPTVIDLIKQTGFIAKSVLLILLFFSIFSWAIIFYKWKIFKNMKKENQKFFDAFINSNGTKELFSLAKRFELSPIASLYRAVFAETQGRNSVNLDAIVKKYSSDEANKIESYLGFLATTGSTTPFIGLFGTVWGIMDAFRSIGIKGSASIATVAPGIAEALITTAAGLFAAIPAVIAYNYFTSQANKIINEVQDFSETLLKYPWQD</sequence>
<gene>
    <name evidence="12" type="ORF">TISLANDTSLP1_12040</name>
</gene>
<dbReference type="GO" id="GO:0005886">
    <property type="term" value="C:plasma membrane"/>
    <property type="evidence" value="ECO:0007669"/>
    <property type="project" value="UniProtKB-SubCell"/>
</dbReference>
<feature type="transmembrane region" description="Helical" evidence="10">
    <location>
        <begin position="115"/>
        <end position="139"/>
    </location>
</feature>
<keyword evidence="9" id="KW-0653">Protein transport</keyword>
<feature type="transmembrane region" description="Helical" evidence="10">
    <location>
        <begin position="20"/>
        <end position="38"/>
    </location>
</feature>
<dbReference type="AlphaFoldDB" id="A0A9W6GGR2"/>
<keyword evidence="6 10" id="KW-1133">Transmembrane helix</keyword>
<proteinExistence type="inferred from homology"/>
<dbReference type="GO" id="GO:0043213">
    <property type="term" value="P:bacteriocin transport"/>
    <property type="evidence" value="ECO:0007669"/>
    <property type="project" value="InterPro"/>
</dbReference>
<evidence type="ECO:0000313" key="13">
    <source>
        <dbReference type="Proteomes" id="UP001144297"/>
    </source>
</evidence>
<dbReference type="InterPro" id="IPR002898">
    <property type="entry name" value="MotA_ExbB_proton_chnl"/>
</dbReference>
<evidence type="ECO:0000256" key="4">
    <source>
        <dbReference type="ARBA" id="ARBA00022618"/>
    </source>
</evidence>
<reference evidence="12" key="1">
    <citation type="submission" date="2022-12" db="EMBL/GenBank/DDBJ databases">
        <title>Reference genome sequencing for broad-spectrum identification of bacterial and archaeal isolates by mass spectrometry.</title>
        <authorList>
            <person name="Sekiguchi Y."/>
            <person name="Tourlousse D.M."/>
        </authorList>
    </citation>
    <scope>NUCLEOTIDE SEQUENCE</scope>
    <source>
        <strain evidence="12">TSL-P1</strain>
    </source>
</reference>
<comment type="caution">
    <text evidence="12">The sequence shown here is derived from an EMBL/GenBank/DDBJ whole genome shotgun (WGS) entry which is preliminary data.</text>
</comment>
<keyword evidence="3" id="KW-0997">Cell inner membrane</keyword>
<organism evidence="12 13">
    <name type="scientific">Thermodesulfovibrio yellowstonii</name>
    <dbReference type="NCBI Taxonomy" id="28262"/>
    <lineage>
        <taxon>Bacteria</taxon>
        <taxon>Pseudomonadati</taxon>
        <taxon>Nitrospirota</taxon>
        <taxon>Thermodesulfovibrionia</taxon>
        <taxon>Thermodesulfovibrionales</taxon>
        <taxon>Thermodesulfovibrionaceae</taxon>
        <taxon>Thermodesulfovibrio</taxon>
    </lineage>
</organism>
<protein>
    <submittedName>
        <fullName evidence="12">Protein TolQ</fullName>
    </submittedName>
</protein>
<keyword evidence="4" id="KW-0132">Cell division</keyword>
<feature type="transmembrane region" description="Helical" evidence="10">
    <location>
        <begin position="159"/>
        <end position="184"/>
    </location>
</feature>
<keyword evidence="5 10" id="KW-0812">Transmembrane</keyword>
<dbReference type="InterPro" id="IPR014163">
    <property type="entry name" value="Tol-Pal_TolQ"/>
</dbReference>
<evidence type="ECO:0000256" key="9">
    <source>
        <dbReference type="RuleBase" id="RU004057"/>
    </source>
</evidence>
<dbReference type="GO" id="GO:0051301">
    <property type="term" value="P:cell division"/>
    <property type="evidence" value="ECO:0007669"/>
    <property type="project" value="UniProtKB-KW"/>
</dbReference>
<evidence type="ECO:0000256" key="3">
    <source>
        <dbReference type="ARBA" id="ARBA00022519"/>
    </source>
</evidence>
<name>A0A9W6GGR2_9BACT</name>
<dbReference type="PANTHER" id="PTHR30625:SF3">
    <property type="entry name" value="TOL-PAL SYSTEM PROTEIN TOLQ"/>
    <property type="match status" value="1"/>
</dbReference>
<dbReference type="NCBIfam" id="TIGR02796">
    <property type="entry name" value="tolQ"/>
    <property type="match status" value="1"/>
</dbReference>
<evidence type="ECO:0000256" key="8">
    <source>
        <dbReference type="ARBA" id="ARBA00023306"/>
    </source>
</evidence>
<dbReference type="InterPro" id="IPR050790">
    <property type="entry name" value="ExbB/TolQ_transport"/>
</dbReference>
<evidence type="ECO:0000256" key="1">
    <source>
        <dbReference type="ARBA" id="ARBA00004651"/>
    </source>
</evidence>
<feature type="domain" description="MotA/TolQ/ExbB proton channel" evidence="11">
    <location>
        <begin position="80"/>
        <end position="196"/>
    </location>
</feature>
<evidence type="ECO:0000256" key="7">
    <source>
        <dbReference type="ARBA" id="ARBA00023136"/>
    </source>
</evidence>
<keyword evidence="2" id="KW-1003">Cell membrane</keyword>
<dbReference type="GO" id="GO:0017038">
    <property type="term" value="P:protein import"/>
    <property type="evidence" value="ECO:0007669"/>
    <property type="project" value="TreeGrafter"/>
</dbReference>
<keyword evidence="9" id="KW-0813">Transport</keyword>
<keyword evidence="7 10" id="KW-0472">Membrane</keyword>
<keyword evidence="13" id="KW-1185">Reference proteome</keyword>
<comment type="similarity">
    <text evidence="9">Belongs to the exbB/tolQ family.</text>
</comment>
<dbReference type="Pfam" id="PF01618">
    <property type="entry name" value="MotA_ExbB"/>
    <property type="match status" value="1"/>
</dbReference>
<evidence type="ECO:0000256" key="2">
    <source>
        <dbReference type="ARBA" id="ARBA00022475"/>
    </source>
</evidence>
<dbReference type="PANTHER" id="PTHR30625">
    <property type="entry name" value="PROTEIN TOLQ"/>
    <property type="match status" value="1"/>
</dbReference>
<keyword evidence="8" id="KW-0131">Cell cycle</keyword>
<evidence type="ECO:0000313" key="12">
    <source>
        <dbReference type="EMBL" id="GLI53511.1"/>
    </source>
</evidence>
<dbReference type="EMBL" id="BSDX01000001">
    <property type="protein sequence ID" value="GLI53511.1"/>
    <property type="molecule type" value="Genomic_DNA"/>
</dbReference>
<evidence type="ECO:0000256" key="5">
    <source>
        <dbReference type="ARBA" id="ARBA00022692"/>
    </source>
</evidence>